<dbReference type="Gene3D" id="1.20.1560.10">
    <property type="entry name" value="ABC transporter type 1, transmembrane domain"/>
    <property type="match status" value="1"/>
</dbReference>
<dbReference type="InterPro" id="IPR013324">
    <property type="entry name" value="RNA_pol_sigma_r3/r4-like"/>
</dbReference>
<dbReference type="Pfam" id="PF00664">
    <property type="entry name" value="ABC_membrane"/>
    <property type="match status" value="1"/>
</dbReference>
<sequence>MRQRLRVFIIYFKLLLPYWDKSLLSLVCVGLVVLFSLATPLITKVLIDYVYPARDLPLLSFLVLFSLLIFIFNVLFSDISSYLDTFIHQTLSIDLRKKFFTHLLRLPLGFHYEKQVGDLLVRVTNDIDVIVDTVAEALPVIIKTIMQLAALLAICLMIDVNLTLLAFVGIPVYFIQTKFFASRFEEIQDRTQRSESAVYTFYQEKMSHVKTIKSFNQEIYETDRLIDKLKNLFKLARENLFMSLFNSFFDASLITVWTAFLTWYGGYRVITGHISIGEVMAILMYLGQIHQPFMDFGTVYKSVVKSFVSINRLEEIMQAEPEAYQDTKTYLLFDIDGEIIFDRISFRYPDSDEYILKDVSFVAPPGEVTAICGASGAGKSTIIDLILRFIDASEGTIFIDNYGIKQVSLMTLRANISIVSQDVIIFSGTIRENLQYGCKVVDKDKMVGATKAAEIHDFILQLPKGYDTQIGEGGLALSGGQRQRLSIARALYRDVKILVLDEATSALDSITEAKIFDNIKDRLKQKTVLMITHRPSSLKNANKIYVISDNKLTESGSFDDLISQQGEFYKFYQAQLQESDEQMAEKVELLRLKKKIAESEKNKPSLPIKLSNLEKQVLHLYYEDKKTYAKIGQEVGLEAYEVARVRKSAWEKLEQLKELEIS</sequence>
<comment type="subcellular location">
    <subcellularLocation>
        <location evidence="1">Cell membrane</location>
        <topology evidence="1">Multi-pass membrane protein</topology>
    </subcellularLocation>
</comment>
<proteinExistence type="predicted"/>
<dbReference type="PROSITE" id="PS00211">
    <property type="entry name" value="ABC_TRANSPORTER_1"/>
    <property type="match status" value="1"/>
</dbReference>
<dbReference type="PROSITE" id="PS50929">
    <property type="entry name" value="ABC_TM1F"/>
    <property type="match status" value="1"/>
</dbReference>
<evidence type="ECO:0000259" key="10">
    <source>
        <dbReference type="PROSITE" id="PS50893"/>
    </source>
</evidence>
<dbReference type="AlphaFoldDB" id="A0A2H0Y1M1"/>
<evidence type="ECO:0000256" key="8">
    <source>
        <dbReference type="ARBA" id="ARBA00023136"/>
    </source>
</evidence>
<keyword evidence="7 9" id="KW-1133">Transmembrane helix</keyword>
<dbReference type="InterPro" id="IPR039421">
    <property type="entry name" value="Type_1_exporter"/>
</dbReference>
<dbReference type="PANTHER" id="PTHR43394">
    <property type="entry name" value="ATP-DEPENDENT PERMEASE MDL1, MITOCHONDRIAL"/>
    <property type="match status" value="1"/>
</dbReference>
<evidence type="ECO:0000256" key="1">
    <source>
        <dbReference type="ARBA" id="ARBA00004651"/>
    </source>
</evidence>
<comment type="caution">
    <text evidence="12">The sequence shown here is derived from an EMBL/GenBank/DDBJ whole genome shotgun (WGS) entry which is preliminary data.</text>
</comment>
<dbReference type="InterPro" id="IPR003593">
    <property type="entry name" value="AAA+_ATPase"/>
</dbReference>
<evidence type="ECO:0000256" key="6">
    <source>
        <dbReference type="ARBA" id="ARBA00022840"/>
    </source>
</evidence>
<feature type="domain" description="ABC transporter" evidence="10">
    <location>
        <begin position="339"/>
        <end position="574"/>
    </location>
</feature>
<dbReference type="InterPro" id="IPR036640">
    <property type="entry name" value="ABC1_TM_sf"/>
</dbReference>
<dbReference type="InterPro" id="IPR017871">
    <property type="entry name" value="ABC_transporter-like_CS"/>
</dbReference>
<evidence type="ECO:0000259" key="11">
    <source>
        <dbReference type="PROSITE" id="PS50929"/>
    </source>
</evidence>
<dbReference type="Gene3D" id="3.40.50.300">
    <property type="entry name" value="P-loop containing nucleotide triphosphate hydrolases"/>
    <property type="match status" value="1"/>
</dbReference>
<keyword evidence="6" id="KW-0067">ATP-binding</keyword>
<dbReference type="PANTHER" id="PTHR43394:SF1">
    <property type="entry name" value="ATP-BINDING CASSETTE SUB-FAMILY B MEMBER 10, MITOCHONDRIAL"/>
    <property type="match status" value="1"/>
</dbReference>
<evidence type="ECO:0000313" key="12">
    <source>
        <dbReference type="EMBL" id="PIS31576.1"/>
    </source>
</evidence>
<feature type="transmembrane region" description="Helical" evidence="9">
    <location>
        <begin position="58"/>
        <end position="76"/>
    </location>
</feature>
<evidence type="ECO:0000313" key="13">
    <source>
        <dbReference type="Proteomes" id="UP000231343"/>
    </source>
</evidence>
<evidence type="ECO:0000256" key="2">
    <source>
        <dbReference type="ARBA" id="ARBA00022448"/>
    </source>
</evidence>
<dbReference type="SUPFAM" id="SSF90123">
    <property type="entry name" value="ABC transporter transmembrane region"/>
    <property type="match status" value="1"/>
</dbReference>
<dbReference type="InterPro" id="IPR027417">
    <property type="entry name" value="P-loop_NTPase"/>
</dbReference>
<evidence type="ECO:0000256" key="3">
    <source>
        <dbReference type="ARBA" id="ARBA00022475"/>
    </source>
</evidence>
<evidence type="ECO:0000256" key="9">
    <source>
        <dbReference type="SAM" id="Phobius"/>
    </source>
</evidence>
<dbReference type="Pfam" id="PF00005">
    <property type="entry name" value="ABC_tran"/>
    <property type="match status" value="1"/>
</dbReference>
<organism evidence="12 13">
    <name type="scientific">Candidatus Saganbacteria bacterium CG08_land_8_20_14_0_20_45_16</name>
    <dbReference type="NCBI Taxonomy" id="2014293"/>
    <lineage>
        <taxon>Bacteria</taxon>
        <taxon>Bacillati</taxon>
        <taxon>Saganbacteria</taxon>
    </lineage>
</organism>
<accession>A0A2H0Y1M1</accession>
<dbReference type="Proteomes" id="UP000231343">
    <property type="component" value="Unassembled WGS sequence"/>
</dbReference>
<gene>
    <name evidence="12" type="ORF">COT42_00845</name>
</gene>
<dbReference type="InterPro" id="IPR003439">
    <property type="entry name" value="ABC_transporter-like_ATP-bd"/>
</dbReference>
<dbReference type="EMBL" id="PEYM01000009">
    <property type="protein sequence ID" value="PIS31576.1"/>
    <property type="molecule type" value="Genomic_DNA"/>
</dbReference>
<feature type="domain" description="ABC transmembrane type-1" evidence="11">
    <location>
        <begin position="23"/>
        <end position="305"/>
    </location>
</feature>
<keyword evidence="8 9" id="KW-0472">Membrane</keyword>
<dbReference type="GO" id="GO:0015421">
    <property type="term" value="F:ABC-type oligopeptide transporter activity"/>
    <property type="evidence" value="ECO:0007669"/>
    <property type="project" value="TreeGrafter"/>
</dbReference>
<evidence type="ECO:0000256" key="7">
    <source>
        <dbReference type="ARBA" id="ARBA00022989"/>
    </source>
</evidence>
<reference evidence="12 13" key="1">
    <citation type="submission" date="2017-09" db="EMBL/GenBank/DDBJ databases">
        <title>Depth-based differentiation of microbial function through sediment-hosted aquifers and enrichment of novel symbionts in the deep terrestrial subsurface.</title>
        <authorList>
            <person name="Probst A.J."/>
            <person name="Ladd B."/>
            <person name="Jarett J.K."/>
            <person name="Geller-Mcgrath D.E."/>
            <person name="Sieber C.M."/>
            <person name="Emerson J.B."/>
            <person name="Anantharaman K."/>
            <person name="Thomas B.C."/>
            <person name="Malmstrom R."/>
            <person name="Stieglmeier M."/>
            <person name="Klingl A."/>
            <person name="Woyke T."/>
            <person name="Ryan C.M."/>
            <person name="Banfield J.F."/>
        </authorList>
    </citation>
    <scope>NUCLEOTIDE SEQUENCE [LARGE SCALE GENOMIC DNA]</scope>
    <source>
        <strain evidence="12">CG08_land_8_20_14_0_20_45_16</strain>
    </source>
</reference>
<dbReference type="FunFam" id="3.40.50.300:FF:000221">
    <property type="entry name" value="Multidrug ABC transporter ATP-binding protein"/>
    <property type="match status" value="1"/>
</dbReference>
<dbReference type="CDD" id="cd07346">
    <property type="entry name" value="ABC_6TM_exporters"/>
    <property type="match status" value="1"/>
</dbReference>
<dbReference type="GO" id="GO:0005886">
    <property type="term" value="C:plasma membrane"/>
    <property type="evidence" value="ECO:0007669"/>
    <property type="project" value="UniProtKB-SubCell"/>
</dbReference>
<keyword evidence="5" id="KW-0547">Nucleotide-binding</keyword>
<evidence type="ECO:0000256" key="5">
    <source>
        <dbReference type="ARBA" id="ARBA00022741"/>
    </source>
</evidence>
<evidence type="ECO:0008006" key="14">
    <source>
        <dbReference type="Google" id="ProtNLM"/>
    </source>
</evidence>
<feature type="transmembrane region" description="Helical" evidence="9">
    <location>
        <begin position="148"/>
        <end position="175"/>
    </location>
</feature>
<dbReference type="SUPFAM" id="SSF88659">
    <property type="entry name" value="Sigma3 and sigma4 domains of RNA polymerase sigma factors"/>
    <property type="match status" value="1"/>
</dbReference>
<dbReference type="SMART" id="SM00382">
    <property type="entry name" value="AAA"/>
    <property type="match status" value="1"/>
</dbReference>
<dbReference type="InterPro" id="IPR011527">
    <property type="entry name" value="ABC1_TM_dom"/>
</dbReference>
<keyword evidence="3" id="KW-1003">Cell membrane</keyword>
<dbReference type="GO" id="GO:0005524">
    <property type="term" value="F:ATP binding"/>
    <property type="evidence" value="ECO:0007669"/>
    <property type="project" value="UniProtKB-KW"/>
</dbReference>
<dbReference type="PROSITE" id="PS50893">
    <property type="entry name" value="ABC_TRANSPORTER_2"/>
    <property type="match status" value="1"/>
</dbReference>
<dbReference type="GO" id="GO:0016887">
    <property type="term" value="F:ATP hydrolysis activity"/>
    <property type="evidence" value="ECO:0007669"/>
    <property type="project" value="InterPro"/>
</dbReference>
<keyword evidence="2" id="KW-0813">Transport</keyword>
<protein>
    <recommendedName>
        <fullName evidence="14">ABC transporter ATP-binding protein</fullName>
    </recommendedName>
</protein>
<evidence type="ECO:0000256" key="4">
    <source>
        <dbReference type="ARBA" id="ARBA00022692"/>
    </source>
</evidence>
<keyword evidence="4 9" id="KW-0812">Transmembrane</keyword>
<name>A0A2H0Y1M1_UNCSA</name>
<dbReference type="SUPFAM" id="SSF52540">
    <property type="entry name" value="P-loop containing nucleoside triphosphate hydrolases"/>
    <property type="match status" value="1"/>
</dbReference>
<feature type="transmembrane region" description="Helical" evidence="9">
    <location>
        <begin position="23"/>
        <end position="46"/>
    </location>
</feature>